<evidence type="ECO:0000256" key="1">
    <source>
        <dbReference type="ARBA" id="ARBA00001933"/>
    </source>
</evidence>
<evidence type="ECO:0000313" key="8">
    <source>
        <dbReference type="Proteomes" id="UP000732619"/>
    </source>
</evidence>
<dbReference type="Gene3D" id="3.90.1150.10">
    <property type="entry name" value="Aspartate Aminotransferase, domain 1"/>
    <property type="match status" value="1"/>
</dbReference>
<name>A0A8T3VK86_METOL</name>
<dbReference type="InterPro" id="IPR051798">
    <property type="entry name" value="Class-II_PLP-Dep_Aminotrans"/>
</dbReference>
<keyword evidence="7" id="KW-0032">Aminotransferase</keyword>
<dbReference type="InterPro" id="IPR015421">
    <property type="entry name" value="PyrdxlP-dep_Trfase_major"/>
</dbReference>
<dbReference type="InterPro" id="IPR015424">
    <property type="entry name" value="PyrdxlP-dep_Trfase"/>
</dbReference>
<comment type="similarity">
    <text evidence="5">Belongs to the class-II pyridoxal-phosphate-dependent aminotransferase family. MalY/PatB cystathionine beta-lyase subfamily.</text>
</comment>
<keyword evidence="3" id="KW-0663">Pyridoxal phosphate</keyword>
<dbReference type="InterPro" id="IPR027619">
    <property type="entry name" value="C-S_lyase_PatB-like"/>
</dbReference>
<comment type="caution">
    <text evidence="7">The sequence shown here is derived from an EMBL/GenBank/DDBJ whole genome shotgun (WGS) entry which is preliminary data.</text>
</comment>
<organism evidence="7 8">
    <name type="scientific">Methanobrevibacter olleyae</name>
    <dbReference type="NCBI Taxonomy" id="294671"/>
    <lineage>
        <taxon>Archaea</taxon>
        <taxon>Methanobacteriati</taxon>
        <taxon>Methanobacteriota</taxon>
        <taxon>Methanomada group</taxon>
        <taxon>Methanobacteria</taxon>
        <taxon>Methanobacteriales</taxon>
        <taxon>Methanobacteriaceae</taxon>
        <taxon>Methanobrevibacter</taxon>
    </lineage>
</organism>
<dbReference type="EC" id="4.4.1.13" evidence="2"/>
<dbReference type="Proteomes" id="UP000732619">
    <property type="component" value="Unassembled WGS sequence"/>
</dbReference>
<dbReference type="PANTHER" id="PTHR43525:SF1">
    <property type="entry name" value="PROTEIN MALY"/>
    <property type="match status" value="1"/>
</dbReference>
<evidence type="ECO:0000313" key="7">
    <source>
        <dbReference type="EMBL" id="MBE6511944.1"/>
    </source>
</evidence>
<dbReference type="AlphaFoldDB" id="A0A8T3VK86"/>
<dbReference type="PANTHER" id="PTHR43525">
    <property type="entry name" value="PROTEIN MALY"/>
    <property type="match status" value="1"/>
</dbReference>
<dbReference type="GO" id="GO:0030170">
    <property type="term" value="F:pyridoxal phosphate binding"/>
    <property type="evidence" value="ECO:0007669"/>
    <property type="project" value="InterPro"/>
</dbReference>
<dbReference type="GO" id="GO:0008483">
    <property type="term" value="F:transaminase activity"/>
    <property type="evidence" value="ECO:0007669"/>
    <property type="project" value="UniProtKB-KW"/>
</dbReference>
<evidence type="ECO:0000256" key="4">
    <source>
        <dbReference type="ARBA" id="ARBA00023239"/>
    </source>
</evidence>
<sequence>MKYNFDSIIDRKNTNSLKWDLFDDDYPMWVADMDFYAAPLIYESVNRKASHGVYAYSFVNDEIFDSYINWWKKYGLDMKKDELLFATGVMPSITSIIRAFSDAGDNVLIQTPVYHVFFYVIEDNDRNVVENQLIYNPDSKEVETAYAIDFDDLEDKFKDPKTKLMLLCNPHNPIGRIWDEKTLERIAALANKYDVIVVSDEIHCDLTGPDMTYVPFASLEGELSKNSITCISPSKTFNIAGLQSSAVFTRNKGLYEILEKQLSVDCFNHPNIFSIDATIAAYKSEDWLNELREVLFENKMLVDEFLKSEIPEIRLVPENATYLLWLDCSKLKRGDFKDGFSNDLSEFLRENVSLFLSPGIQFGQNGDNFLRMNIACPQDLLLEGLNALKTGIEKFKKENNF</sequence>
<dbReference type="NCBIfam" id="TIGR04350">
    <property type="entry name" value="C_S_lyase_PatB"/>
    <property type="match status" value="1"/>
</dbReference>
<dbReference type="Gene3D" id="3.40.640.10">
    <property type="entry name" value="Type I PLP-dependent aspartate aminotransferase-like (Major domain)"/>
    <property type="match status" value="1"/>
</dbReference>
<evidence type="ECO:0000256" key="3">
    <source>
        <dbReference type="ARBA" id="ARBA00022898"/>
    </source>
</evidence>
<dbReference type="SUPFAM" id="SSF53383">
    <property type="entry name" value="PLP-dependent transferases"/>
    <property type="match status" value="1"/>
</dbReference>
<reference evidence="7" key="1">
    <citation type="submission" date="2019-04" db="EMBL/GenBank/DDBJ databases">
        <title>Evolution of Biomass-Degrading Anaerobic Consortia Revealed by Metagenomics.</title>
        <authorList>
            <person name="Peng X."/>
        </authorList>
    </citation>
    <scope>NUCLEOTIDE SEQUENCE</scope>
    <source>
        <strain evidence="7">SIG14</strain>
    </source>
</reference>
<dbReference type="InterPro" id="IPR004839">
    <property type="entry name" value="Aminotransferase_I/II_large"/>
</dbReference>
<protein>
    <recommendedName>
        <fullName evidence="2">cysteine-S-conjugate beta-lyase</fullName>
        <ecNumber evidence="2">4.4.1.13</ecNumber>
    </recommendedName>
</protein>
<dbReference type="Pfam" id="PF00155">
    <property type="entry name" value="Aminotran_1_2"/>
    <property type="match status" value="1"/>
</dbReference>
<keyword evidence="4" id="KW-0456">Lyase</keyword>
<evidence type="ECO:0000256" key="2">
    <source>
        <dbReference type="ARBA" id="ARBA00012224"/>
    </source>
</evidence>
<evidence type="ECO:0000256" key="5">
    <source>
        <dbReference type="ARBA" id="ARBA00037974"/>
    </source>
</evidence>
<dbReference type="EMBL" id="SUTG01000005">
    <property type="protein sequence ID" value="MBE6511944.1"/>
    <property type="molecule type" value="Genomic_DNA"/>
</dbReference>
<accession>A0A8T3VK86</accession>
<dbReference type="GO" id="GO:0047804">
    <property type="term" value="F:cysteine-S-conjugate beta-lyase activity"/>
    <property type="evidence" value="ECO:0007669"/>
    <property type="project" value="UniProtKB-EC"/>
</dbReference>
<dbReference type="CDD" id="cd00609">
    <property type="entry name" value="AAT_like"/>
    <property type="match status" value="1"/>
</dbReference>
<proteinExistence type="inferred from homology"/>
<evidence type="ECO:0000259" key="6">
    <source>
        <dbReference type="Pfam" id="PF00155"/>
    </source>
</evidence>
<dbReference type="InterPro" id="IPR015422">
    <property type="entry name" value="PyrdxlP-dep_Trfase_small"/>
</dbReference>
<gene>
    <name evidence="7" type="ORF">E7Z75_02165</name>
</gene>
<comment type="cofactor">
    <cofactor evidence="1">
        <name>pyridoxal 5'-phosphate</name>
        <dbReference type="ChEBI" id="CHEBI:597326"/>
    </cofactor>
</comment>
<feature type="domain" description="Aminotransferase class I/classII large" evidence="6">
    <location>
        <begin position="67"/>
        <end position="386"/>
    </location>
</feature>
<keyword evidence="7" id="KW-0808">Transferase</keyword>